<dbReference type="Pfam" id="PF13306">
    <property type="entry name" value="LRR_5"/>
    <property type="match status" value="1"/>
</dbReference>
<dbReference type="InterPro" id="IPR032675">
    <property type="entry name" value="LRR_dom_sf"/>
</dbReference>
<feature type="non-terminal residue" evidence="1">
    <location>
        <position position="341"/>
    </location>
</feature>
<evidence type="ECO:0000313" key="1">
    <source>
        <dbReference type="EMBL" id="JAP88935.1"/>
    </source>
</evidence>
<protein>
    <recommendedName>
        <fullName evidence="2">Leucine rich repeats-containing protein</fullName>
    </recommendedName>
</protein>
<sequence length="341" mass="39706">QSKAFSSTSLKMIKNNIITQLNFSQFEELKHEVNVVKMKNLRKLSVDVFNQCFINDFLACNIQEIKRTHSLMDEIFVVKKDFQDFSGVKLCDAILPEPDYQELIKKLPQKCFECKSVCRDNANDFVINNVIVLPDNVKQVEKKAFYKDSIQGFVFYVFGTGIEVIKEAGFGYNMYLKKAIFPNVIIIEEASFIGNFKLEVLLAPKCTQLDDLVFNRCENLRTVQIQPVQLFVNVFRDCGCTHLNLRLVKEIKEQSFYLSRLRTLIVENCEKIHENAFKSSCYEVQVYCPKCINIDQVQNCIQIVKYIDLMYQQDQQRQILLLTISNSCQIKMWKAKKLALE</sequence>
<feature type="non-terminal residue" evidence="1">
    <location>
        <position position="1"/>
    </location>
</feature>
<proteinExistence type="predicted"/>
<name>A0A146JYY0_9EUKA</name>
<dbReference type="AlphaFoldDB" id="A0A146JYY0"/>
<dbReference type="EMBL" id="GDID01007671">
    <property type="protein sequence ID" value="JAP88935.1"/>
    <property type="molecule type" value="Transcribed_RNA"/>
</dbReference>
<accession>A0A146JYY0</accession>
<reference evidence="1" key="1">
    <citation type="submission" date="2015-07" db="EMBL/GenBank/DDBJ databases">
        <title>Adaptation to a free-living lifestyle via gene acquisitions in the diplomonad Trepomonas sp. PC1.</title>
        <authorList>
            <person name="Xu F."/>
            <person name="Jerlstrom-Hultqvist J."/>
            <person name="Kolisko M."/>
            <person name="Simpson A.G.B."/>
            <person name="Roger A.J."/>
            <person name="Svard S.G."/>
            <person name="Andersson J.O."/>
        </authorList>
    </citation>
    <scope>NUCLEOTIDE SEQUENCE</scope>
    <source>
        <strain evidence="1">PC1</strain>
    </source>
</reference>
<evidence type="ECO:0008006" key="2">
    <source>
        <dbReference type="Google" id="ProtNLM"/>
    </source>
</evidence>
<dbReference type="Gene3D" id="3.80.10.10">
    <property type="entry name" value="Ribonuclease Inhibitor"/>
    <property type="match status" value="1"/>
</dbReference>
<gene>
    <name evidence="1" type="ORF">TPC1_31570</name>
</gene>
<dbReference type="InterPro" id="IPR026906">
    <property type="entry name" value="LRR_5"/>
</dbReference>
<organism evidence="1">
    <name type="scientific">Trepomonas sp. PC1</name>
    <dbReference type="NCBI Taxonomy" id="1076344"/>
    <lineage>
        <taxon>Eukaryota</taxon>
        <taxon>Metamonada</taxon>
        <taxon>Diplomonadida</taxon>
        <taxon>Hexamitidae</taxon>
        <taxon>Hexamitinae</taxon>
        <taxon>Trepomonas</taxon>
    </lineage>
</organism>